<name>A0A1A7ZND4_NOTFU</name>
<keyword evidence="1" id="KW-0472">Membrane</keyword>
<dbReference type="AlphaFoldDB" id="A0A1A7ZND4"/>
<protein>
    <submittedName>
        <fullName evidence="2">Uncharacterized protein</fullName>
    </submittedName>
</protein>
<keyword evidence="1" id="KW-1133">Transmembrane helix</keyword>
<proteinExistence type="predicted"/>
<reference evidence="2" key="1">
    <citation type="submission" date="2016-05" db="EMBL/GenBank/DDBJ databases">
        <authorList>
            <person name="Lavstsen T."/>
            <person name="Jespersen J.S."/>
        </authorList>
    </citation>
    <scope>NUCLEOTIDE SEQUENCE</scope>
    <source>
        <tissue evidence="2">Brain</tissue>
    </source>
</reference>
<gene>
    <name evidence="2" type="primary">BX936298.1</name>
</gene>
<evidence type="ECO:0000256" key="1">
    <source>
        <dbReference type="SAM" id="Phobius"/>
    </source>
</evidence>
<evidence type="ECO:0000313" key="2">
    <source>
        <dbReference type="EMBL" id="SBP43520.1"/>
    </source>
</evidence>
<reference evidence="2" key="2">
    <citation type="submission" date="2016-06" db="EMBL/GenBank/DDBJ databases">
        <title>The genome of a short-lived fish provides insights into sex chromosome evolution and the genetic control of aging.</title>
        <authorList>
            <person name="Reichwald K."/>
            <person name="Felder M."/>
            <person name="Petzold A."/>
            <person name="Koch P."/>
            <person name="Groth M."/>
            <person name="Platzer M."/>
        </authorList>
    </citation>
    <scope>NUCLEOTIDE SEQUENCE</scope>
    <source>
        <tissue evidence="2">Brain</tissue>
    </source>
</reference>
<keyword evidence="1" id="KW-0812">Transmembrane</keyword>
<organism evidence="2">
    <name type="scientific">Nothobranchius furzeri</name>
    <name type="common">Turquoise killifish</name>
    <dbReference type="NCBI Taxonomy" id="105023"/>
    <lineage>
        <taxon>Eukaryota</taxon>
        <taxon>Metazoa</taxon>
        <taxon>Chordata</taxon>
        <taxon>Craniata</taxon>
        <taxon>Vertebrata</taxon>
        <taxon>Euteleostomi</taxon>
        <taxon>Actinopterygii</taxon>
        <taxon>Neopterygii</taxon>
        <taxon>Teleostei</taxon>
        <taxon>Neoteleostei</taxon>
        <taxon>Acanthomorphata</taxon>
        <taxon>Ovalentaria</taxon>
        <taxon>Atherinomorphae</taxon>
        <taxon>Cyprinodontiformes</taxon>
        <taxon>Nothobranchiidae</taxon>
        <taxon>Nothobranchius</taxon>
    </lineage>
</organism>
<dbReference type="EMBL" id="HADY01005035">
    <property type="protein sequence ID" value="SBP43520.1"/>
    <property type="molecule type" value="Transcribed_RNA"/>
</dbReference>
<feature type="transmembrane region" description="Helical" evidence="1">
    <location>
        <begin position="75"/>
        <end position="96"/>
    </location>
</feature>
<feature type="non-terminal residue" evidence="2">
    <location>
        <position position="1"/>
    </location>
</feature>
<accession>A0A1A7ZND4</accession>
<sequence>SSAGRDDLLKSASADISSLFCGSQMTAHREQVKKRRQVLERIIDVIKVLGKRGLAYRRSENEAAYTLFLQICSPAMWLTVCHLLQSIIFCTLWFLCFHAKLLLCSHGPAPSGFCWF</sequence>
<feature type="non-terminal residue" evidence="2">
    <location>
        <position position="116"/>
    </location>
</feature>